<sequence length="273" mass="30506">MDESVIIYPQSEEELTHKLVNVTLELETMKNVKDELFDSLMLAYRERDEARAELQKLMNKPMPSITNHLQNIFGSVQHENHSMFPIMAKANSSITESNTLSHGSPTVDSFFDTVSSPEFSNITNNNLSYSYLSQNLVQDFNNISASHDAANAIIDSISKVRPLPQKGKLVQAVIDAGPLLQNVLLAGPIPTWINPPPLQHIKIPPLTIKEYDISSNNIPTYLKPKLPSNATFSTTSCSSSMLNFAGHHSSSFNNEWNLTSSSCVQLRKRQRHQ</sequence>
<proteinExistence type="predicted"/>
<gene>
    <name evidence="1" type="ORF">TanjilG_17182</name>
</gene>
<evidence type="ECO:0000313" key="1">
    <source>
        <dbReference type="EMBL" id="OIV99372.1"/>
    </source>
</evidence>
<dbReference type="PANTHER" id="PTHR33431:SF12">
    <property type="entry name" value="HIGH MOBILITY GROUP BOX PROTEIN, PUTATIVE (DUF1635)-RELATED"/>
    <property type="match status" value="1"/>
</dbReference>
<dbReference type="Pfam" id="PF07795">
    <property type="entry name" value="DUF1635"/>
    <property type="match status" value="1"/>
</dbReference>
<keyword evidence="2" id="KW-1185">Reference proteome</keyword>
<organism evidence="1 2">
    <name type="scientific">Lupinus angustifolius</name>
    <name type="common">Narrow-leaved blue lupine</name>
    <dbReference type="NCBI Taxonomy" id="3871"/>
    <lineage>
        <taxon>Eukaryota</taxon>
        <taxon>Viridiplantae</taxon>
        <taxon>Streptophyta</taxon>
        <taxon>Embryophyta</taxon>
        <taxon>Tracheophyta</taxon>
        <taxon>Spermatophyta</taxon>
        <taxon>Magnoliopsida</taxon>
        <taxon>eudicotyledons</taxon>
        <taxon>Gunneridae</taxon>
        <taxon>Pentapetalae</taxon>
        <taxon>rosids</taxon>
        <taxon>fabids</taxon>
        <taxon>Fabales</taxon>
        <taxon>Fabaceae</taxon>
        <taxon>Papilionoideae</taxon>
        <taxon>50 kb inversion clade</taxon>
        <taxon>genistoids sensu lato</taxon>
        <taxon>core genistoids</taxon>
        <taxon>Genisteae</taxon>
        <taxon>Lupinus</taxon>
    </lineage>
</organism>
<dbReference type="Proteomes" id="UP000188354">
    <property type="component" value="Chromosome LG13"/>
</dbReference>
<dbReference type="InterPro" id="IPR012862">
    <property type="entry name" value="DUF1635"/>
</dbReference>
<name>A0A4P1R149_LUPAN</name>
<dbReference type="AlphaFoldDB" id="A0A4P1R149"/>
<accession>A0A4P1R149</accession>
<dbReference type="STRING" id="3871.A0A4P1R149"/>
<dbReference type="PANTHER" id="PTHR33431">
    <property type="entry name" value="ENABLED-LIKE PROTEIN (DUF1635)"/>
    <property type="match status" value="1"/>
</dbReference>
<protein>
    <submittedName>
        <fullName evidence="1">Uncharacterized protein</fullName>
    </submittedName>
</protein>
<dbReference type="OrthoDB" id="778241at2759"/>
<dbReference type="KEGG" id="lang:109325543"/>
<reference evidence="1 2" key="1">
    <citation type="journal article" date="2017" name="Plant Biotechnol. J.">
        <title>A comprehensive draft genome sequence for lupin (Lupinus angustifolius), an emerging health food: insights into plant-microbe interactions and legume evolution.</title>
        <authorList>
            <person name="Hane J.K."/>
            <person name="Ming Y."/>
            <person name="Kamphuis L.G."/>
            <person name="Nelson M.N."/>
            <person name="Garg G."/>
            <person name="Atkins C.A."/>
            <person name="Bayer P.E."/>
            <person name="Bravo A."/>
            <person name="Bringans S."/>
            <person name="Cannon S."/>
            <person name="Edwards D."/>
            <person name="Foley R."/>
            <person name="Gao L.L."/>
            <person name="Harrison M.J."/>
            <person name="Huang W."/>
            <person name="Hurgobin B."/>
            <person name="Li S."/>
            <person name="Liu C.W."/>
            <person name="McGrath A."/>
            <person name="Morahan G."/>
            <person name="Murray J."/>
            <person name="Weller J."/>
            <person name="Jian J."/>
            <person name="Singh K.B."/>
        </authorList>
    </citation>
    <scope>NUCLEOTIDE SEQUENCE [LARGE SCALE GENOMIC DNA]</scope>
    <source>
        <strain evidence="2">cv. Tanjil</strain>
        <tissue evidence="1">Whole plant</tissue>
    </source>
</reference>
<evidence type="ECO:0000313" key="2">
    <source>
        <dbReference type="Proteomes" id="UP000188354"/>
    </source>
</evidence>
<dbReference type="Gramene" id="OIV99372">
    <property type="protein sequence ID" value="OIV99372"/>
    <property type="gene ID" value="TanjilG_17182"/>
</dbReference>
<dbReference type="EMBL" id="CM007373">
    <property type="protein sequence ID" value="OIV99372.1"/>
    <property type="molecule type" value="Genomic_DNA"/>
</dbReference>